<dbReference type="STRING" id="314256.OG2516_09640"/>
<evidence type="ECO:0000256" key="3">
    <source>
        <dbReference type="SAM" id="SignalP"/>
    </source>
</evidence>
<name>Q2CCX6_OCEGH</name>
<dbReference type="PANTHER" id="PTHR13887">
    <property type="entry name" value="GLUTATHIONE S-TRANSFERASE KAPPA"/>
    <property type="match status" value="1"/>
</dbReference>
<feature type="region of interest" description="Disordered" evidence="2">
    <location>
        <begin position="241"/>
        <end position="264"/>
    </location>
</feature>
<dbReference type="EMBL" id="AAOT01000027">
    <property type="protein sequence ID" value="EAR50497.1"/>
    <property type="molecule type" value="Genomic_DNA"/>
</dbReference>
<feature type="signal peptide" evidence="3">
    <location>
        <begin position="1"/>
        <end position="15"/>
    </location>
</feature>
<proteinExistence type="inferred from homology"/>
<dbReference type="eggNOG" id="COG1651">
    <property type="taxonomic scope" value="Bacteria"/>
</dbReference>
<protein>
    <submittedName>
        <fullName evidence="5">Thiol:disulfide interchange protein, DsbA family protein</fullName>
    </submittedName>
</protein>
<evidence type="ECO:0000256" key="1">
    <source>
        <dbReference type="ARBA" id="ARBA00005791"/>
    </source>
</evidence>
<reference evidence="5 6" key="1">
    <citation type="journal article" date="2010" name="J. Bacteriol.">
        <title>Genome sequences of Oceanicola granulosus HTCC2516(T) and Oceanicola batsensis HTCC2597(TDelta).</title>
        <authorList>
            <person name="Thrash J.C."/>
            <person name="Cho J.C."/>
            <person name="Vergin K.L."/>
            <person name="Giovannoni S.J."/>
        </authorList>
    </citation>
    <scope>NUCLEOTIDE SEQUENCE [LARGE SCALE GENOMIC DNA]</scope>
    <source>
        <strain evidence="6">ATCC BAA-861 / DSM 15982 / KCTC 12143 / HTCC2516</strain>
    </source>
</reference>
<keyword evidence="3" id="KW-0732">Signal</keyword>
<evidence type="ECO:0000313" key="6">
    <source>
        <dbReference type="Proteomes" id="UP000003635"/>
    </source>
</evidence>
<dbReference type="HOGENOM" id="CLU_000288_47_5_5"/>
<keyword evidence="6" id="KW-1185">Reference proteome</keyword>
<dbReference type="PANTHER" id="PTHR13887:SF56">
    <property type="entry name" value="THIOREDOXIN-LIKE REDUCTASE RV2466C"/>
    <property type="match status" value="1"/>
</dbReference>
<feature type="chain" id="PRO_5012249222" evidence="3">
    <location>
        <begin position="16"/>
        <end position="264"/>
    </location>
</feature>
<gene>
    <name evidence="5" type="ORF">OG2516_09640</name>
</gene>
<organism evidence="5 6">
    <name type="scientific">Oceanicola granulosus (strain ATCC BAA-861 / DSM 15982 / KCTC 12143 / HTCC2516)</name>
    <dbReference type="NCBI Taxonomy" id="314256"/>
    <lineage>
        <taxon>Bacteria</taxon>
        <taxon>Pseudomonadati</taxon>
        <taxon>Pseudomonadota</taxon>
        <taxon>Alphaproteobacteria</taxon>
        <taxon>Rhodobacterales</taxon>
        <taxon>Roseobacteraceae</taxon>
        <taxon>Oceanicola</taxon>
    </lineage>
</organism>
<dbReference type="InterPro" id="IPR036249">
    <property type="entry name" value="Thioredoxin-like_sf"/>
</dbReference>
<evidence type="ECO:0000313" key="5">
    <source>
        <dbReference type="EMBL" id="EAR50497.1"/>
    </source>
</evidence>
<dbReference type="Gene3D" id="3.40.30.10">
    <property type="entry name" value="Glutaredoxin"/>
    <property type="match status" value="1"/>
</dbReference>
<comment type="similarity">
    <text evidence="1">Belongs to the thioredoxin family. DsbA subfamily.</text>
</comment>
<dbReference type="RefSeq" id="WP_007255449.1">
    <property type="nucleotide sequence ID" value="NZ_CH724107.1"/>
</dbReference>
<comment type="caution">
    <text evidence="5">The sequence shown here is derived from an EMBL/GenBank/DDBJ whole genome shotgun (WGS) entry which is preliminary data.</text>
</comment>
<dbReference type="Proteomes" id="UP000003635">
    <property type="component" value="Unassembled WGS sequence"/>
</dbReference>
<evidence type="ECO:0000256" key="2">
    <source>
        <dbReference type="SAM" id="MobiDB-lite"/>
    </source>
</evidence>
<sequence>MKKTLSIALLSLAFAGGGTWLLTQPAGPGDQLLPGAAQAQDAGEIDTSTIEEMVIGAEDAPVTLTEYASFTCPHCANFHVNHYPELKRDYIDTGKVQMVYREVYFDRFGLWASMIARCGGEERFFGLTSLIYEEQQDWTSGGDPAGIAENLRRLARTAGLDNDQLDACLSDATTAQTLVQWFEENAEADDITSTPTFLIDGEKFEGNWSSELFPALDAAVEASGWTEADAEVEMATEAEAEAEMEAAEADLEIDAETETEDAAQ</sequence>
<dbReference type="InterPro" id="IPR012336">
    <property type="entry name" value="Thioredoxin-like_fold"/>
</dbReference>
<dbReference type="OrthoDB" id="8478320at2"/>
<dbReference type="Pfam" id="PF13462">
    <property type="entry name" value="Thioredoxin_4"/>
    <property type="match status" value="1"/>
</dbReference>
<feature type="domain" description="Thioredoxin-like fold" evidence="4">
    <location>
        <begin position="49"/>
        <end position="212"/>
    </location>
</feature>
<dbReference type="AlphaFoldDB" id="Q2CCX6"/>
<dbReference type="SUPFAM" id="SSF52833">
    <property type="entry name" value="Thioredoxin-like"/>
    <property type="match status" value="1"/>
</dbReference>
<evidence type="ECO:0000259" key="4">
    <source>
        <dbReference type="Pfam" id="PF13462"/>
    </source>
</evidence>
<dbReference type="CDD" id="cd02972">
    <property type="entry name" value="DsbA_family"/>
    <property type="match status" value="1"/>
</dbReference>
<accession>Q2CCX6</accession>